<evidence type="ECO:0000313" key="2">
    <source>
        <dbReference type="EMBL" id="SHF94181.1"/>
    </source>
</evidence>
<name>A0A1M5FSL4_FLAJO</name>
<reference evidence="2 3" key="1">
    <citation type="submission" date="2016-11" db="EMBL/GenBank/DDBJ databases">
        <authorList>
            <person name="Jaros S."/>
            <person name="Januszkiewicz K."/>
            <person name="Wedrychowicz H."/>
        </authorList>
    </citation>
    <scope>NUCLEOTIDE SEQUENCE [LARGE SCALE GENOMIC DNA]</scope>
    <source>
        <strain evidence="2 3">DSM 6792</strain>
    </source>
</reference>
<feature type="coiled-coil region" evidence="1">
    <location>
        <begin position="94"/>
        <end position="121"/>
    </location>
</feature>
<dbReference type="Proteomes" id="UP000184112">
    <property type="component" value="Unassembled WGS sequence"/>
</dbReference>
<keyword evidence="1" id="KW-0175">Coiled coil</keyword>
<proteinExistence type="predicted"/>
<gene>
    <name evidence="2" type="ORF">SAMN05444388_10167</name>
</gene>
<sequence>MGGILENVKSLAVHEGITITRLEQVIGASKGVLSRAIANNSDIQVKWITKIVENYPLYSCDWLIKNAGPMIKTAENVGMDQSNLEESVLYKDLADARKETIESLQKIISLLEEQVETLKKNKNEEK</sequence>
<evidence type="ECO:0000313" key="3">
    <source>
        <dbReference type="Proteomes" id="UP000184112"/>
    </source>
</evidence>
<evidence type="ECO:0008006" key="4">
    <source>
        <dbReference type="Google" id="ProtNLM"/>
    </source>
</evidence>
<evidence type="ECO:0000256" key="1">
    <source>
        <dbReference type="SAM" id="Coils"/>
    </source>
</evidence>
<accession>A0A1M5FSL4</accession>
<organism evidence="2 3">
    <name type="scientific">Flavobacterium johnsoniae</name>
    <name type="common">Cytophaga johnsonae</name>
    <dbReference type="NCBI Taxonomy" id="986"/>
    <lineage>
        <taxon>Bacteria</taxon>
        <taxon>Pseudomonadati</taxon>
        <taxon>Bacteroidota</taxon>
        <taxon>Flavobacteriia</taxon>
        <taxon>Flavobacteriales</taxon>
        <taxon>Flavobacteriaceae</taxon>
        <taxon>Flavobacterium</taxon>
    </lineage>
</organism>
<protein>
    <recommendedName>
        <fullName evidence="4">XRE family transcriptional regulator</fullName>
    </recommendedName>
</protein>
<dbReference type="RefSeq" id="WP_073407759.1">
    <property type="nucleotide sequence ID" value="NZ_FQWH01000001.1"/>
</dbReference>
<dbReference type="EMBL" id="FQWH01000001">
    <property type="protein sequence ID" value="SHF94181.1"/>
    <property type="molecule type" value="Genomic_DNA"/>
</dbReference>
<dbReference type="AlphaFoldDB" id="A0A1M5FSL4"/>